<feature type="binding site" description="axial binding residue" evidence="7">
    <location>
        <position position="544"/>
    </location>
    <ligand>
        <name>heme</name>
        <dbReference type="ChEBI" id="CHEBI:30413"/>
    </ligand>
    <ligandPart>
        <name>Fe</name>
        <dbReference type="ChEBI" id="CHEBI:18248"/>
    </ligandPart>
</feature>
<dbReference type="PANTHER" id="PTHR24305:SF228">
    <property type="entry name" value="P450 MONOOXYGENASE, PUTATIVE (AFU_ORTHOLOGUE AFUA_3G03930)-RELATED"/>
    <property type="match status" value="1"/>
</dbReference>
<dbReference type="GO" id="GO:0016705">
    <property type="term" value="F:oxidoreductase activity, acting on paired donors, with incorporation or reduction of molecular oxygen"/>
    <property type="evidence" value="ECO:0007669"/>
    <property type="project" value="InterPro"/>
</dbReference>
<dbReference type="InterPro" id="IPR017972">
    <property type="entry name" value="Cyt_P450_CS"/>
</dbReference>
<accession>A0AAD4CB81</accession>
<evidence type="ECO:0000256" key="6">
    <source>
        <dbReference type="ARBA" id="ARBA00023033"/>
    </source>
</evidence>
<evidence type="ECO:0000313" key="10">
    <source>
        <dbReference type="EMBL" id="KAF9883250.1"/>
    </source>
</evidence>
<dbReference type="CDD" id="cd11059">
    <property type="entry name" value="CYP_fungal"/>
    <property type="match status" value="1"/>
</dbReference>
<sequence length="596" mass="67667">MDTLPGLLVFCAGFYVTISIWLLLKSVFTARQIPFTNLEIHTSREVDDRIMILEESAPTKTLQDWWSCMHGKPPRGLEDLSLTCTICLQPVTMNSPVHTLRFTIVISSVGLIYKHLLYPYWFSPLAKVPNAHVSAPISTTWIERQRTAGKEVLTIYAAHQKHGPVVRLGPNELSVNSITGLKTIYTGAFEKHSWYSDFFVNFHVDNLVGMAHNQPHARQKRMLSQIYSKSFLHESSDVREISRLVLFRRLFPIIHRTATNGDAINVLPLFQAVGMDFVSAYLFGTKHGTTYLDQLPEWSIWLEEYERFKYLSRQDRRGGFIETWCLALCRKMQDDEDEDDNHPPNDIPVHTKAVVYDQLYTSLKKMPDDRPIDLAVASELLDHLVAGHETTGVTVTYIMFELSKQPDLQDQLRRVLLPLTPKLEYPSTMDGAEPFLAPMPSPAEIDALPLLDAIVRETLRLHVPTPAPLPRVTPNHPSGTTIDGFDHIPGGVRVSSSAYTLHRIPDVYPEPLEWRPERWLNPGPGKIQDMRRIFWPFGSGGRMCLGSNFALQEIKLVVAAIYTNYATSIVDDEGIEQDHAFISLPKGRKLVLNFHP</sequence>
<dbReference type="GO" id="GO:0005506">
    <property type="term" value="F:iron ion binding"/>
    <property type="evidence" value="ECO:0007669"/>
    <property type="project" value="InterPro"/>
</dbReference>
<dbReference type="EMBL" id="VCAU01000174">
    <property type="protein sequence ID" value="KAF9883250.1"/>
    <property type="molecule type" value="Genomic_DNA"/>
</dbReference>
<name>A0AAD4CB81_ASPNN</name>
<comment type="similarity">
    <text evidence="2 8">Belongs to the cytochrome P450 family.</text>
</comment>
<keyword evidence="7 8" id="KW-0349">Heme</keyword>
<proteinExistence type="inferred from homology"/>
<keyword evidence="4 8" id="KW-0560">Oxidoreductase</keyword>
<keyword evidence="6 8" id="KW-0503">Monooxygenase</keyword>
<reference evidence="10" key="2">
    <citation type="submission" date="2020-02" db="EMBL/GenBank/DDBJ databases">
        <authorList>
            <person name="Gilchrist C.L.M."/>
            <person name="Chooi Y.-H."/>
        </authorList>
    </citation>
    <scope>NUCLEOTIDE SEQUENCE</scope>
    <source>
        <strain evidence="10">MST-FP2251</strain>
    </source>
</reference>
<dbReference type="InterPro" id="IPR002403">
    <property type="entry name" value="Cyt_P450_E_grp-IV"/>
</dbReference>
<evidence type="ECO:0000256" key="3">
    <source>
        <dbReference type="ARBA" id="ARBA00022723"/>
    </source>
</evidence>
<evidence type="ECO:0000256" key="2">
    <source>
        <dbReference type="ARBA" id="ARBA00010617"/>
    </source>
</evidence>
<keyword evidence="11" id="KW-1185">Reference proteome</keyword>
<dbReference type="PRINTS" id="PR00385">
    <property type="entry name" value="P450"/>
</dbReference>
<protein>
    <recommendedName>
        <fullName evidence="12">Cytochrome P450</fullName>
    </recommendedName>
</protein>
<gene>
    <name evidence="10" type="ORF">FE257_003806</name>
</gene>
<dbReference type="Proteomes" id="UP001194746">
    <property type="component" value="Unassembled WGS sequence"/>
</dbReference>
<dbReference type="FunFam" id="1.10.630.10:FF:000115">
    <property type="entry name" value="Cytochrome P450 monooxygenase, putative"/>
    <property type="match status" value="1"/>
</dbReference>
<keyword evidence="3 7" id="KW-0479">Metal-binding</keyword>
<feature type="transmembrane region" description="Helical" evidence="9">
    <location>
        <begin position="6"/>
        <end position="24"/>
    </location>
</feature>
<dbReference type="InterPro" id="IPR036396">
    <property type="entry name" value="Cyt_P450_sf"/>
</dbReference>
<evidence type="ECO:0000256" key="9">
    <source>
        <dbReference type="SAM" id="Phobius"/>
    </source>
</evidence>
<organism evidence="10 11">
    <name type="scientific">Aspergillus nanangensis</name>
    <dbReference type="NCBI Taxonomy" id="2582783"/>
    <lineage>
        <taxon>Eukaryota</taxon>
        <taxon>Fungi</taxon>
        <taxon>Dikarya</taxon>
        <taxon>Ascomycota</taxon>
        <taxon>Pezizomycotina</taxon>
        <taxon>Eurotiomycetes</taxon>
        <taxon>Eurotiomycetidae</taxon>
        <taxon>Eurotiales</taxon>
        <taxon>Aspergillaceae</taxon>
        <taxon>Aspergillus</taxon>
        <taxon>Aspergillus subgen. Circumdati</taxon>
    </lineage>
</organism>
<keyword evidence="9" id="KW-1133">Transmembrane helix</keyword>
<evidence type="ECO:0000256" key="8">
    <source>
        <dbReference type="RuleBase" id="RU000461"/>
    </source>
</evidence>
<comment type="caution">
    <text evidence="10">The sequence shown here is derived from an EMBL/GenBank/DDBJ whole genome shotgun (WGS) entry which is preliminary data.</text>
</comment>
<dbReference type="PRINTS" id="PR00465">
    <property type="entry name" value="EP450IV"/>
</dbReference>
<dbReference type="PANTHER" id="PTHR24305">
    <property type="entry name" value="CYTOCHROME P450"/>
    <property type="match status" value="1"/>
</dbReference>
<evidence type="ECO:0000313" key="11">
    <source>
        <dbReference type="Proteomes" id="UP001194746"/>
    </source>
</evidence>
<keyword evidence="9" id="KW-0472">Membrane</keyword>
<reference evidence="10" key="1">
    <citation type="journal article" date="2019" name="Beilstein J. Org. Chem.">
        <title>Nanangenines: drimane sesquiterpenoids as the dominant metabolite cohort of a novel Australian fungus, Aspergillus nanangensis.</title>
        <authorList>
            <person name="Lacey H.J."/>
            <person name="Gilchrist C.L.M."/>
            <person name="Crombie A."/>
            <person name="Kalaitzis J.A."/>
            <person name="Vuong D."/>
            <person name="Rutledge P.J."/>
            <person name="Turner P."/>
            <person name="Pitt J.I."/>
            <person name="Lacey E."/>
            <person name="Chooi Y.H."/>
            <person name="Piggott A.M."/>
        </authorList>
    </citation>
    <scope>NUCLEOTIDE SEQUENCE</scope>
    <source>
        <strain evidence="10">MST-FP2251</strain>
    </source>
</reference>
<dbReference type="Pfam" id="PF00067">
    <property type="entry name" value="p450"/>
    <property type="match status" value="1"/>
</dbReference>
<evidence type="ECO:0000256" key="1">
    <source>
        <dbReference type="ARBA" id="ARBA00001971"/>
    </source>
</evidence>
<dbReference type="GO" id="GO:0004497">
    <property type="term" value="F:monooxygenase activity"/>
    <property type="evidence" value="ECO:0007669"/>
    <property type="project" value="UniProtKB-KW"/>
</dbReference>
<dbReference type="AlphaFoldDB" id="A0AAD4CB81"/>
<comment type="cofactor">
    <cofactor evidence="1 7">
        <name>heme</name>
        <dbReference type="ChEBI" id="CHEBI:30413"/>
    </cofactor>
</comment>
<dbReference type="SUPFAM" id="SSF48264">
    <property type="entry name" value="Cytochrome P450"/>
    <property type="match status" value="1"/>
</dbReference>
<keyword evidence="5 7" id="KW-0408">Iron</keyword>
<dbReference type="PROSITE" id="PS00086">
    <property type="entry name" value="CYTOCHROME_P450"/>
    <property type="match status" value="1"/>
</dbReference>
<dbReference type="Gene3D" id="1.10.630.10">
    <property type="entry name" value="Cytochrome P450"/>
    <property type="match status" value="1"/>
</dbReference>
<dbReference type="InterPro" id="IPR001128">
    <property type="entry name" value="Cyt_P450"/>
</dbReference>
<evidence type="ECO:0008006" key="12">
    <source>
        <dbReference type="Google" id="ProtNLM"/>
    </source>
</evidence>
<dbReference type="InterPro" id="IPR050121">
    <property type="entry name" value="Cytochrome_P450_monoxygenase"/>
</dbReference>
<evidence type="ECO:0000256" key="7">
    <source>
        <dbReference type="PIRSR" id="PIRSR602403-1"/>
    </source>
</evidence>
<evidence type="ECO:0000256" key="5">
    <source>
        <dbReference type="ARBA" id="ARBA00023004"/>
    </source>
</evidence>
<keyword evidence="9" id="KW-0812">Transmembrane</keyword>
<dbReference type="GO" id="GO:0020037">
    <property type="term" value="F:heme binding"/>
    <property type="evidence" value="ECO:0007669"/>
    <property type="project" value="InterPro"/>
</dbReference>
<evidence type="ECO:0000256" key="4">
    <source>
        <dbReference type="ARBA" id="ARBA00023002"/>
    </source>
</evidence>